<keyword evidence="4" id="KW-0143">Chaperone</keyword>
<keyword evidence="2" id="KW-0547">Nucleotide-binding</keyword>
<keyword evidence="7" id="KW-1185">Reference proteome</keyword>
<dbReference type="EMBL" id="CM003603">
    <property type="protein sequence ID" value="KYP75891.1"/>
    <property type="molecule type" value="Genomic_DNA"/>
</dbReference>
<dbReference type="STRING" id="3821.A0A151U9K9"/>
<evidence type="ECO:0000256" key="5">
    <source>
        <dbReference type="SAM" id="Phobius"/>
    </source>
</evidence>
<evidence type="ECO:0000256" key="2">
    <source>
        <dbReference type="ARBA" id="ARBA00022741"/>
    </source>
</evidence>
<dbReference type="GO" id="GO:0016887">
    <property type="term" value="F:ATP hydrolysis activity"/>
    <property type="evidence" value="ECO:0007669"/>
    <property type="project" value="InterPro"/>
</dbReference>
<dbReference type="GO" id="GO:0140662">
    <property type="term" value="F:ATP-dependent protein folding chaperone"/>
    <property type="evidence" value="ECO:0007669"/>
    <property type="project" value="InterPro"/>
</dbReference>
<keyword evidence="5" id="KW-0472">Membrane</keyword>
<sequence length="103" mass="12200">FIRLVFHKVNKTLPIIDIGIGMTKAVIESHFHFICVCAFHMLISMVCVLMRGTKITLFLKEDQLEYLEETRIKDLIKKHSKLTRYLIYLWAEKTMEREINNDA</sequence>
<dbReference type="InterPro" id="IPR036890">
    <property type="entry name" value="HATPase_C_sf"/>
</dbReference>
<dbReference type="SUPFAM" id="SSF55874">
    <property type="entry name" value="ATPase domain of HSP90 chaperone/DNA topoisomerase II/histidine kinase"/>
    <property type="match status" value="1"/>
</dbReference>
<proteinExistence type="inferred from homology"/>
<evidence type="ECO:0000256" key="3">
    <source>
        <dbReference type="ARBA" id="ARBA00022840"/>
    </source>
</evidence>
<dbReference type="GO" id="GO:0005524">
    <property type="term" value="F:ATP binding"/>
    <property type="evidence" value="ECO:0007669"/>
    <property type="project" value="UniProtKB-KW"/>
</dbReference>
<comment type="similarity">
    <text evidence="1">Belongs to the heat shock protein 90 family.</text>
</comment>
<dbReference type="Gramene" id="C.cajan_19530.t">
    <property type="protein sequence ID" value="C.cajan_19530.t"/>
    <property type="gene ID" value="C.cajan_19530"/>
</dbReference>
<dbReference type="Pfam" id="PF00183">
    <property type="entry name" value="HSP90"/>
    <property type="match status" value="1"/>
</dbReference>
<keyword evidence="3" id="KW-0067">ATP-binding</keyword>
<keyword evidence="5" id="KW-1133">Transmembrane helix</keyword>
<protein>
    <submittedName>
        <fullName evidence="6">Heat shock protein 82</fullName>
    </submittedName>
</protein>
<keyword evidence="6" id="KW-0346">Stress response</keyword>
<evidence type="ECO:0000256" key="1">
    <source>
        <dbReference type="ARBA" id="ARBA00008239"/>
    </source>
</evidence>
<organism evidence="6 7">
    <name type="scientific">Cajanus cajan</name>
    <name type="common">Pigeon pea</name>
    <name type="synonym">Cajanus indicus</name>
    <dbReference type="NCBI Taxonomy" id="3821"/>
    <lineage>
        <taxon>Eukaryota</taxon>
        <taxon>Viridiplantae</taxon>
        <taxon>Streptophyta</taxon>
        <taxon>Embryophyta</taxon>
        <taxon>Tracheophyta</taxon>
        <taxon>Spermatophyta</taxon>
        <taxon>Magnoliopsida</taxon>
        <taxon>eudicotyledons</taxon>
        <taxon>Gunneridae</taxon>
        <taxon>Pentapetalae</taxon>
        <taxon>rosids</taxon>
        <taxon>fabids</taxon>
        <taxon>Fabales</taxon>
        <taxon>Fabaceae</taxon>
        <taxon>Papilionoideae</taxon>
        <taxon>50 kb inversion clade</taxon>
        <taxon>NPAAA clade</taxon>
        <taxon>indigoferoid/millettioid clade</taxon>
        <taxon>Phaseoleae</taxon>
        <taxon>Cajanus</taxon>
    </lineage>
</organism>
<evidence type="ECO:0000313" key="6">
    <source>
        <dbReference type="EMBL" id="KYP75891.1"/>
    </source>
</evidence>
<name>A0A151U9K9_CAJCA</name>
<gene>
    <name evidence="6" type="ORF">KK1_020100</name>
</gene>
<dbReference type="InterPro" id="IPR001404">
    <property type="entry name" value="Hsp90_fam"/>
</dbReference>
<feature type="non-terminal residue" evidence="6">
    <location>
        <position position="1"/>
    </location>
</feature>
<accession>A0A151U9K9</accession>
<reference evidence="6 7" key="1">
    <citation type="journal article" date="2012" name="Nat. Biotechnol.">
        <title>Draft genome sequence of pigeonpea (Cajanus cajan), an orphan legume crop of resource-poor farmers.</title>
        <authorList>
            <person name="Varshney R.K."/>
            <person name="Chen W."/>
            <person name="Li Y."/>
            <person name="Bharti A.K."/>
            <person name="Saxena R.K."/>
            <person name="Schlueter J.A."/>
            <person name="Donoghue M.T."/>
            <person name="Azam S."/>
            <person name="Fan G."/>
            <person name="Whaley A.M."/>
            <person name="Farmer A.D."/>
            <person name="Sheridan J."/>
            <person name="Iwata A."/>
            <person name="Tuteja R."/>
            <person name="Penmetsa R.V."/>
            <person name="Wu W."/>
            <person name="Upadhyaya H.D."/>
            <person name="Yang S.P."/>
            <person name="Shah T."/>
            <person name="Saxena K.B."/>
            <person name="Michael T."/>
            <person name="McCombie W.R."/>
            <person name="Yang B."/>
            <person name="Zhang G."/>
            <person name="Yang H."/>
            <person name="Wang J."/>
            <person name="Spillane C."/>
            <person name="Cook D.R."/>
            <person name="May G.D."/>
            <person name="Xu X."/>
            <person name="Jackson S.A."/>
        </authorList>
    </citation>
    <scope>NUCLEOTIDE SEQUENCE [LARGE SCALE GENOMIC DNA]</scope>
    <source>
        <strain evidence="7">cv. Asha</strain>
    </source>
</reference>
<feature type="transmembrane region" description="Helical" evidence="5">
    <location>
        <begin position="31"/>
        <end position="50"/>
    </location>
</feature>
<dbReference type="Gene3D" id="3.30.565.10">
    <property type="entry name" value="Histidine kinase-like ATPase, C-terminal domain"/>
    <property type="match status" value="1"/>
</dbReference>
<evidence type="ECO:0000256" key="4">
    <source>
        <dbReference type="ARBA" id="ARBA00023186"/>
    </source>
</evidence>
<evidence type="ECO:0000313" key="7">
    <source>
        <dbReference type="Proteomes" id="UP000075243"/>
    </source>
</evidence>
<keyword evidence="5" id="KW-0812">Transmembrane</keyword>
<dbReference type="AlphaFoldDB" id="A0A151U9K9"/>
<dbReference type="Proteomes" id="UP000075243">
    <property type="component" value="Chromosome 1"/>
</dbReference>
<dbReference type="GO" id="GO:0051082">
    <property type="term" value="F:unfolded protein binding"/>
    <property type="evidence" value="ECO:0007669"/>
    <property type="project" value="InterPro"/>
</dbReference>
<dbReference type="PANTHER" id="PTHR11528">
    <property type="entry name" value="HEAT SHOCK PROTEIN 90 FAMILY MEMBER"/>
    <property type="match status" value="1"/>
</dbReference>